<dbReference type="PANTHER" id="PTHR12110:SF52">
    <property type="entry name" value="XYLOSE ISOMERASE"/>
    <property type="match status" value="1"/>
</dbReference>
<dbReference type="RefSeq" id="WP_028481952.1">
    <property type="nucleotide sequence ID" value="NZ_LVVZ01000011.1"/>
</dbReference>
<keyword evidence="2" id="KW-0540">Nuclease</keyword>
<evidence type="ECO:0000313" key="3">
    <source>
        <dbReference type="Proteomes" id="UP000185783"/>
    </source>
</evidence>
<evidence type="ECO:0000313" key="2">
    <source>
        <dbReference type="EMBL" id="OKL44782.1"/>
    </source>
</evidence>
<dbReference type="GO" id="GO:0004519">
    <property type="term" value="F:endonuclease activity"/>
    <property type="evidence" value="ECO:0007669"/>
    <property type="project" value="UniProtKB-KW"/>
</dbReference>
<dbReference type="Proteomes" id="UP000185783">
    <property type="component" value="Unassembled WGS sequence"/>
</dbReference>
<dbReference type="InterPro" id="IPR050312">
    <property type="entry name" value="IolE/XylAMocC-like"/>
</dbReference>
<keyword evidence="2" id="KW-0378">Hydrolase</keyword>
<dbReference type="Gene3D" id="3.20.20.150">
    <property type="entry name" value="Divalent-metal-dependent TIM barrel enzymes"/>
    <property type="match status" value="1"/>
</dbReference>
<keyword evidence="3" id="KW-1185">Reference proteome</keyword>
<dbReference type="Pfam" id="PF01261">
    <property type="entry name" value="AP_endonuc_2"/>
    <property type="match status" value="1"/>
</dbReference>
<comment type="caution">
    <text evidence="2">The sequence shown here is derived from an EMBL/GenBank/DDBJ whole genome shotgun (WGS) entry which is preliminary data.</text>
</comment>
<evidence type="ECO:0000259" key="1">
    <source>
        <dbReference type="Pfam" id="PF01261"/>
    </source>
</evidence>
<dbReference type="EMBL" id="LVVZ01000011">
    <property type="protein sequence ID" value="OKL44782.1"/>
    <property type="molecule type" value="Genomic_DNA"/>
</dbReference>
<dbReference type="InterPro" id="IPR013022">
    <property type="entry name" value="Xyl_isomerase-like_TIM-brl"/>
</dbReference>
<accession>A0A1U7JJB7</accession>
<gene>
    <name evidence="2" type="ORF">A3843_06800</name>
</gene>
<keyword evidence="2" id="KW-0255">Endonuclease</keyword>
<dbReference type="STRING" id="197461.A3843_06800"/>
<dbReference type="SUPFAM" id="SSF51658">
    <property type="entry name" value="Xylose isomerase-like"/>
    <property type="match status" value="1"/>
</dbReference>
<sequence length="283" mass="31350">MRTLKKNSALLSLNTATLGHRSPLEKVVDAAARKGFGSIVPWRRDLEGRSVEMLARHIRDAGLNVNALCRSTYFPQPTPELRKDALEDNKRALETAAILGADCYVLVVGSLTGGSKDLAGARQQVKDGVSELLDTAEKLGVPLALEPLHPMTAGDRSCLNTLGQALNWCDELDPDNRGCLGVAVDVYHLWWDEGLERDIARAGMNNRILGYHVSDWLVPTLDLVTDRGMMGDGVIDLPGIRRWVEQAGYQGSVEVEIFSSENWWQRDEEQVLETCIDRITRLC</sequence>
<reference evidence="2 3" key="1">
    <citation type="submission" date="2016-03" db="EMBL/GenBank/DDBJ databases">
        <title>Genome sequence of Nesiotobacter sp. nov., a moderately halophilic alphaproteobacterium isolated from the Yellow Sea, China.</title>
        <authorList>
            <person name="Zhang G."/>
            <person name="Zhang R."/>
        </authorList>
    </citation>
    <scope>NUCLEOTIDE SEQUENCE [LARGE SCALE GENOMIC DNA]</scope>
    <source>
        <strain evidence="2 3">WB1-6</strain>
    </source>
</reference>
<feature type="domain" description="Xylose isomerase-like TIM barrel" evidence="1">
    <location>
        <begin position="28"/>
        <end position="266"/>
    </location>
</feature>
<dbReference type="InterPro" id="IPR036237">
    <property type="entry name" value="Xyl_isomerase-like_sf"/>
</dbReference>
<organism evidence="2 3">
    <name type="scientific">Pseudovibrio exalbescens</name>
    <dbReference type="NCBI Taxonomy" id="197461"/>
    <lineage>
        <taxon>Bacteria</taxon>
        <taxon>Pseudomonadati</taxon>
        <taxon>Pseudomonadota</taxon>
        <taxon>Alphaproteobacteria</taxon>
        <taxon>Hyphomicrobiales</taxon>
        <taxon>Stappiaceae</taxon>
        <taxon>Pseudovibrio</taxon>
    </lineage>
</organism>
<dbReference type="AlphaFoldDB" id="A0A1U7JJB7"/>
<proteinExistence type="predicted"/>
<dbReference type="PANTHER" id="PTHR12110">
    <property type="entry name" value="HYDROXYPYRUVATE ISOMERASE"/>
    <property type="match status" value="1"/>
</dbReference>
<protein>
    <submittedName>
        <fullName evidence="2">Endonuclease</fullName>
    </submittedName>
</protein>
<name>A0A1U7JJB7_9HYPH</name>